<evidence type="ECO:0000256" key="1">
    <source>
        <dbReference type="SAM" id="MobiDB-lite"/>
    </source>
</evidence>
<feature type="compositionally biased region" description="Basic and acidic residues" evidence="1">
    <location>
        <begin position="93"/>
        <end position="105"/>
    </location>
</feature>
<organism evidence="2">
    <name type="scientific">Borrelia nietonii YOR</name>
    <dbReference type="NCBI Taxonomy" id="1293576"/>
    <lineage>
        <taxon>Bacteria</taxon>
        <taxon>Pseudomonadati</taxon>
        <taxon>Spirochaetota</taxon>
        <taxon>Spirochaetia</taxon>
        <taxon>Spirochaetales</taxon>
        <taxon>Borreliaceae</taxon>
        <taxon>Borrelia</taxon>
        <taxon>Borrelia nietonii</taxon>
    </lineage>
</organism>
<keyword evidence="2" id="KW-0614">Plasmid</keyword>
<feature type="compositionally biased region" description="Polar residues" evidence="1">
    <location>
        <begin position="82"/>
        <end position="92"/>
    </location>
</feature>
<protein>
    <submittedName>
        <fullName evidence="2">Uncharacterized protein</fullName>
    </submittedName>
</protein>
<sequence length="365" mass="41877">MNYYYNAFNLKFLFILFFFSCEFNTQKVPKIDALKKVANSIINQSPKLSYDPATNSKVQKNLEIKVVDEKKERLQKDKLNPDNPQLHQPSSDQTHKEGSTKKPNEEQLPDQNLKSTKNSNKDYNTQSGPLPNKQVKLEEKSKAIPTPVVKSTPKPEESQRQKQSNPELKIPVNNQESFKEYRIQNTHNANANGAMMYEVSLGIKNGDITNNNSDYNFNNNWKLFFAKFHNGAIFVITNNSYWGTNFRLSSSSNYIKDGPQGIGLDLEQNHLSKFKNAITNGNETFEATTYDDMENDINIKVNKSDSSDYVFLKFEVTTNSVENRSDSDNEDEKEFDSFNKTKSLLLEKSFAVKKSDFNTFINIIE</sequence>
<dbReference type="AlphaFoldDB" id="W5SAH3"/>
<reference evidence="2" key="1">
    <citation type="submission" date="2013-02" db="EMBL/GenBank/DDBJ databases">
        <title>Comparative genomics of Borrelia species.</title>
        <authorList>
            <person name="Schwan T.G."/>
            <person name="Raffel S.J."/>
            <person name="Porcella S.F."/>
        </authorList>
    </citation>
    <scope>NUCLEOTIDE SEQUENCE</scope>
    <source>
        <strain evidence="2">YOR</strain>
        <plasmid evidence="2">unnamed</plasmid>
    </source>
</reference>
<proteinExistence type="predicted"/>
<accession>W5SAH3</accession>
<evidence type="ECO:0000313" key="2">
    <source>
        <dbReference type="EMBL" id="AHH04104.1"/>
    </source>
</evidence>
<gene>
    <name evidence="2" type="ORF">BHY_1153</name>
</gene>
<feature type="region of interest" description="Disordered" evidence="1">
    <location>
        <begin position="73"/>
        <end position="169"/>
    </location>
</feature>
<feature type="compositionally biased region" description="Polar residues" evidence="1">
    <location>
        <begin position="109"/>
        <end position="129"/>
    </location>
</feature>
<dbReference type="HOGENOM" id="CLU_064665_0_0_12"/>
<name>W5SAH3_9SPIR</name>
<dbReference type="RefSeq" id="WP_025400373.1">
    <property type="nucleotide sequence ID" value="NZ_CP004156.1"/>
</dbReference>
<dbReference type="EMBL" id="CP004156">
    <property type="protein sequence ID" value="AHH04104.1"/>
    <property type="molecule type" value="Genomic_DNA"/>
</dbReference>
<geneLocation type="plasmid" evidence="2">
    <name>unnamed</name>
</geneLocation>